<dbReference type="EMBL" id="VSRR010000234">
    <property type="protein sequence ID" value="MPC12753.1"/>
    <property type="molecule type" value="Genomic_DNA"/>
</dbReference>
<dbReference type="Proteomes" id="UP000324222">
    <property type="component" value="Unassembled WGS sequence"/>
</dbReference>
<sequence length="81" mass="8911">MWKGTPISDEVIGCDTNKGMYSTTSNHLIALVDLKEQYSCLTIMGNLPCLRRPALGDTLCQPCTVPASHSLEPLWVTFIIT</sequence>
<evidence type="ECO:0000313" key="2">
    <source>
        <dbReference type="Proteomes" id="UP000324222"/>
    </source>
</evidence>
<proteinExistence type="predicted"/>
<dbReference type="AlphaFoldDB" id="A0A5B7CZ87"/>
<evidence type="ECO:0000313" key="1">
    <source>
        <dbReference type="EMBL" id="MPC12753.1"/>
    </source>
</evidence>
<reference evidence="1 2" key="1">
    <citation type="submission" date="2019-05" db="EMBL/GenBank/DDBJ databases">
        <title>Another draft genome of Portunus trituberculatus and its Hox gene families provides insights of decapod evolution.</title>
        <authorList>
            <person name="Jeong J.-H."/>
            <person name="Song I."/>
            <person name="Kim S."/>
            <person name="Choi T."/>
            <person name="Kim D."/>
            <person name="Ryu S."/>
            <person name="Kim W."/>
        </authorList>
    </citation>
    <scope>NUCLEOTIDE SEQUENCE [LARGE SCALE GENOMIC DNA]</scope>
    <source>
        <tissue evidence="1">Muscle</tissue>
    </source>
</reference>
<accession>A0A5B7CZ87</accession>
<protein>
    <submittedName>
        <fullName evidence="1">Uncharacterized protein</fullName>
    </submittedName>
</protein>
<keyword evidence="2" id="KW-1185">Reference proteome</keyword>
<comment type="caution">
    <text evidence="1">The sequence shown here is derived from an EMBL/GenBank/DDBJ whole genome shotgun (WGS) entry which is preliminary data.</text>
</comment>
<name>A0A5B7CZ87_PORTR</name>
<gene>
    <name evidence="1" type="ORF">E2C01_005460</name>
</gene>
<organism evidence="1 2">
    <name type="scientific">Portunus trituberculatus</name>
    <name type="common">Swimming crab</name>
    <name type="synonym">Neptunus trituberculatus</name>
    <dbReference type="NCBI Taxonomy" id="210409"/>
    <lineage>
        <taxon>Eukaryota</taxon>
        <taxon>Metazoa</taxon>
        <taxon>Ecdysozoa</taxon>
        <taxon>Arthropoda</taxon>
        <taxon>Crustacea</taxon>
        <taxon>Multicrustacea</taxon>
        <taxon>Malacostraca</taxon>
        <taxon>Eumalacostraca</taxon>
        <taxon>Eucarida</taxon>
        <taxon>Decapoda</taxon>
        <taxon>Pleocyemata</taxon>
        <taxon>Brachyura</taxon>
        <taxon>Eubrachyura</taxon>
        <taxon>Portunoidea</taxon>
        <taxon>Portunidae</taxon>
        <taxon>Portuninae</taxon>
        <taxon>Portunus</taxon>
    </lineage>
</organism>